<evidence type="ECO:0000256" key="1">
    <source>
        <dbReference type="SAM" id="Coils"/>
    </source>
</evidence>
<evidence type="ECO:0000313" key="2">
    <source>
        <dbReference type="EMBL" id="NWK57832.1"/>
    </source>
</evidence>
<organism evidence="2 3">
    <name type="scientific">Oceaniferula marina</name>
    <dbReference type="NCBI Taxonomy" id="2748318"/>
    <lineage>
        <taxon>Bacteria</taxon>
        <taxon>Pseudomonadati</taxon>
        <taxon>Verrucomicrobiota</taxon>
        <taxon>Verrucomicrobiia</taxon>
        <taxon>Verrucomicrobiales</taxon>
        <taxon>Verrucomicrobiaceae</taxon>
        <taxon>Oceaniferula</taxon>
    </lineage>
</organism>
<name>A0A851GL85_9BACT</name>
<feature type="non-terminal residue" evidence="2">
    <location>
        <position position="93"/>
    </location>
</feature>
<keyword evidence="3" id="KW-1185">Reference proteome</keyword>
<dbReference type="AlphaFoldDB" id="A0A851GL85"/>
<comment type="caution">
    <text evidence="2">The sequence shown here is derived from an EMBL/GenBank/DDBJ whole genome shotgun (WGS) entry which is preliminary data.</text>
</comment>
<evidence type="ECO:0000313" key="3">
    <source>
        <dbReference type="Proteomes" id="UP000557872"/>
    </source>
</evidence>
<keyword evidence="1" id="KW-0175">Coiled coil</keyword>
<proteinExistence type="predicted"/>
<reference evidence="2 3" key="1">
    <citation type="submission" date="2020-07" db="EMBL/GenBank/DDBJ databases">
        <title>Roseicoccus Jingziensis gen. nov., sp. nov., isolated from coastal seawater.</title>
        <authorList>
            <person name="Feng X."/>
        </authorList>
    </citation>
    <scope>NUCLEOTIDE SEQUENCE [LARGE SCALE GENOMIC DNA]</scope>
    <source>
        <strain evidence="2 3">N1E253</strain>
    </source>
</reference>
<dbReference type="RefSeq" id="WP_178935364.1">
    <property type="nucleotide sequence ID" value="NZ_JACBAZ010000085.1"/>
</dbReference>
<dbReference type="EMBL" id="JACBAZ010000085">
    <property type="protein sequence ID" value="NWK57832.1"/>
    <property type="molecule type" value="Genomic_DNA"/>
</dbReference>
<gene>
    <name evidence="2" type="ORF">HW115_19620</name>
</gene>
<accession>A0A851GL85</accession>
<dbReference type="Proteomes" id="UP000557872">
    <property type="component" value="Unassembled WGS sequence"/>
</dbReference>
<protein>
    <submittedName>
        <fullName evidence="2">Uncharacterized protein</fullName>
    </submittedName>
</protein>
<sequence>LLLGLTLFISISKFFREDTSYQKDAQMLKNRLSELKVDLQKKDKKSDEYQELEQELNEMESKLDLIISREQKEISFDFREDILDPLFIIVLIS</sequence>
<feature type="coiled-coil region" evidence="1">
    <location>
        <begin position="25"/>
        <end position="69"/>
    </location>
</feature>
<feature type="non-terminal residue" evidence="2">
    <location>
        <position position="1"/>
    </location>
</feature>